<dbReference type="VEuPathDB" id="TriTrypDB:ADEAN_000585500"/>
<dbReference type="InterPro" id="IPR027417">
    <property type="entry name" value="P-loop_NTPase"/>
</dbReference>
<feature type="compositionally biased region" description="Low complexity" evidence="8">
    <location>
        <begin position="234"/>
        <end position="253"/>
    </location>
</feature>
<evidence type="ECO:0000256" key="6">
    <source>
        <dbReference type="RuleBase" id="RU000394"/>
    </source>
</evidence>
<dbReference type="EMBL" id="LR877155">
    <property type="protein sequence ID" value="CAD2218367.1"/>
    <property type="molecule type" value="Genomic_DNA"/>
</dbReference>
<keyword evidence="6" id="KW-0493">Microtubule</keyword>
<feature type="compositionally biased region" description="Polar residues" evidence="8">
    <location>
        <begin position="613"/>
        <end position="627"/>
    </location>
</feature>
<dbReference type="PROSITE" id="PS50067">
    <property type="entry name" value="KINESIN_MOTOR_2"/>
    <property type="match status" value="1"/>
</dbReference>
<dbReference type="SUPFAM" id="SSF52540">
    <property type="entry name" value="P-loop containing nucleoside triphosphate hydrolases"/>
    <property type="match status" value="1"/>
</dbReference>
<dbReference type="GO" id="GO:0008017">
    <property type="term" value="F:microtubule binding"/>
    <property type="evidence" value="ECO:0007669"/>
    <property type="project" value="InterPro"/>
</dbReference>
<dbReference type="GO" id="GO:0007018">
    <property type="term" value="P:microtubule-based movement"/>
    <property type="evidence" value="ECO:0007669"/>
    <property type="project" value="InterPro"/>
</dbReference>
<dbReference type="InterPro" id="IPR036961">
    <property type="entry name" value="Kinesin_motor_dom_sf"/>
</dbReference>
<evidence type="ECO:0000259" key="9">
    <source>
        <dbReference type="PROSITE" id="PS50067"/>
    </source>
</evidence>
<dbReference type="InterPro" id="IPR027640">
    <property type="entry name" value="Kinesin-like_fam"/>
</dbReference>
<keyword evidence="2 5" id="KW-0067">ATP-binding</keyword>
<evidence type="ECO:0000256" key="5">
    <source>
        <dbReference type="PROSITE-ProRule" id="PRU00283"/>
    </source>
</evidence>
<dbReference type="PROSITE" id="PS00411">
    <property type="entry name" value="KINESIN_MOTOR_1"/>
    <property type="match status" value="1"/>
</dbReference>
<dbReference type="GO" id="GO:0005524">
    <property type="term" value="F:ATP binding"/>
    <property type="evidence" value="ECO:0007669"/>
    <property type="project" value="UniProtKB-UniRule"/>
</dbReference>
<feature type="domain" description="Kinesin motor" evidence="9">
    <location>
        <begin position="5"/>
        <end position="377"/>
    </location>
</feature>
<dbReference type="InterPro" id="IPR001752">
    <property type="entry name" value="Kinesin_motor_dom"/>
</dbReference>
<protein>
    <recommendedName>
        <fullName evidence="6">Kinesin-like protein</fullName>
    </recommendedName>
</protein>
<evidence type="ECO:0000256" key="8">
    <source>
        <dbReference type="SAM" id="MobiDB-lite"/>
    </source>
</evidence>
<dbReference type="PANTHER" id="PTHR47968">
    <property type="entry name" value="CENTROMERE PROTEIN E"/>
    <property type="match status" value="1"/>
</dbReference>
<organism evidence="10 11">
    <name type="scientific">Angomonas deanei</name>
    <dbReference type="NCBI Taxonomy" id="59799"/>
    <lineage>
        <taxon>Eukaryota</taxon>
        <taxon>Discoba</taxon>
        <taxon>Euglenozoa</taxon>
        <taxon>Kinetoplastea</taxon>
        <taxon>Metakinetoplastina</taxon>
        <taxon>Trypanosomatida</taxon>
        <taxon>Trypanosomatidae</taxon>
        <taxon>Strigomonadinae</taxon>
        <taxon>Angomonas</taxon>
    </lineage>
</organism>
<keyword evidence="11" id="KW-1185">Reference proteome</keyword>
<feature type="binding site" evidence="5">
    <location>
        <begin position="84"/>
        <end position="91"/>
    </location>
    <ligand>
        <name>ATP</name>
        <dbReference type="ChEBI" id="CHEBI:30616"/>
    </ligand>
</feature>
<accession>A0A7G2CH53</accession>
<dbReference type="PRINTS" id="PR00380">
    <property type="entry name" value="KINESINHEAVY"/>
</dbReference>
<keyword evidence="4 5" id="KW-0505">Motor protein</keyword>
<dbReference type="Proteomes" id="UP000515908">
    <property type="component" value="Chromosome 11"/>
</dbReference>
<dbReference type="Gene3D" id="3.40.850.10">
    <property type="entry name" value="Kinesin motor domain"/>
    <property type="match status" value="1"/>
</dbReference>
<dbReference type="GO" id="GO:0003777">
    <property type="term" value="F:microtubule motor activity"/>
    <property type="evidence" value="ECO:0007669"/>
    <property type="project" value="InterPro"/>
</dbReference>
<gene>
    <name evidence="10" type="ORF">ADEAN_000585500</name>
</gene>
<evidence type="ECO:0000256" key="7">
    <source>
        <dbReference type="SAM" id="Coils"/>
    </source>
</evidence>
<evidence type="ECO:0000256" key="4">
    <source>
        <dbReference type="ARBA" id="ARBA00023175"/>
    </source>
</evidence>
<dbReference type="InterPro" id="IPR019821">
    <property type="entry name" value="Kinesin_motor_CS"/>
</dbReference>
<feature type="coiled-coil region" evidence="7">
    <location>
        <begin position="455"/>
        <end position="576"/>
    </location>
</feature>
<sequence>MTQSSVEVLVRIRPIRSELRESKVAWDSLSSTSLREKSNSDAIFTFDEVFPTDCTTEELYQRRIQKSVVRRVSQGYNGTIFAYGQTGSGKSFTMLGDGSRSVGITTLCVTDLFAALSLQGSNTGRISSPLVSSNSSVEVSVSVLEIYNENLRDLLCDGEKKPPLSIRDGPNGVFVYNAVRRRVHSVEECLQVIRKGTASRMSAATFMNEQSSRSHCIVSVHIERTIVVNEEDNQSSSSDSESTSVSQDDTSSSPVNGRNLKKKLVSTLHLVDLAGSERVAKTGTTGVRMTEGGHINKSLTTLTNVINRLTEISNQTTATSAPRNTFVPYRDSRLTHLLKTAIGGNSYTVVICCISPALENVDESRSTLQFASRAKAIKNNVSLNEVVDNVKVKNRLLEMEVRRLKKLLVAQTIYNWSKDVKIKNLKEAVTLVGGSAKSNTNTPPAGGTAHLSDVYEQQQLIIDQLTSEKEALQEMCDALVSDGGGQKTTQADLQDMEEMLQESEKEKESLEAALQELQQHCTAIEGENKKRLTRIAALEKKNKELEELLETAEDESESLQGELVFLKEQLDNTQQRLVESGKGDAYLEELAKLHVSYQKLQYDYSQLQQMHGALTKQSTCTAPSQGSPPIRRQR</sequence>
<comment type="similarity">
    <text evidence="5 6">Belongs to the TRAFAC class myosin-kinesin ATPase superfamily. Kinesin family.</text>
</comment>
<dbReference type="PANTHER" id="PTHR47968:SF75">
    <property type="entry name" value="CENTROMERE-ASSOCIATED PROTEIN E"/>
    <property type="match status" value="1"/>
</dbReference>
<evidence type="ECO:0000256" key="1">
    <source>
        <dbReference type="ARBA" id="ARBA00022741"/>
    </source>
</evidence>
<dbReference type="GO" id="GO:0005874">
    <property type="term" value="C:microtubule"/>
    <property type="evidence" value="ECO:0007669"/>
    <property type="project" value="UniProtKB-KW"/>
</dbReference>
<feature type="region of interest" description="Disordered" evidence="8">
    <location>
        <begin position="613"/>
        <end position="634"/>
    </location>
</feature>
<keyword evidence="1 5" id="KW-0547">Nucleotide-binding</keyword>
<keyword evidence="3 7" id="KW-0175">Coiled coil</keyword>
<feature type="region of interest" description="Disordered" evidence="8">
    <location>
        <begin position="229"/>
        <end position="258"/>
    </location>
</feature>
<reference evidence="10 11" key="1">
    <citation type="submission" date="2020-08" db="EMBL/GenBank/DDBJ databases">
        <authorList>
            <person name="Newling K."/>
            <person name="Davey J."/>
            <person name="Forrester S."/>
        </authorList>
    </citation>
    <scope>NUCLEOTIDE SEQUENCE [LARGE SCALE GENOMIC DNA]</scope>
    <source>
        <strain evidence="11">Crithidia deanei Carvalho (ATCC PRA-265)</strain>
    </source>
</reference>
<dbReference type="AlphaFoldDB" id="A0A7G2CH53"/>
<dbReference type="CDD" id="cd00106">
    <property type="entry name" value="KISc"/>
    <property type="match status" value="1"/>
</dbReference>
<evidence type="ECO:0000313" key="11">
    <source>
        <dbReference type="Proteomes" id="UP000515908"/>
    </source>
</evidence>
<dbReference type="Pfam" id="PF00225">
    <property type="entry name" value="Kinesin"/>
    <property type="match status" value="1"/>
</dbReference>
<evidence type="ECO:0000313" key="10">
    <source>
        <dbReference type="EMBL" id="CAD2218367.1"/>
    </source>
</evidence>
<name>A0A7G2CH53_9TRYP</name>
<evidence type="ECO:0000256" key="2">
    <source>
        <dbReference type="ARBA" id="ARBA00022840"/>
    </source>
</evidence>
<proteinExistence type="inferred from homology"/>
<evidence type="ECO:0000256" key="3">
    <source>
        <dbReference type="ARBA" id="ARBA00023054"/>
    </source>
</evidence>
<dbReference type="SMART" id="SM00129">
    <property type="entry name" value="KISc"/>
    <property type="match status" value="1"/>
</dbReference>